<evidence type="ECO:0000313" key="1">
    <source>
        <dbReference type="EMBL" id="SVE57383.1"/>
    </source>
</evidence>
<proteinExistence type="predicted"/>
<accession>A0A383ELR5</accession>
<dbReference type="AlphaFoldDB" id="A0A383ELR5"/>
<protein>
    <submittedName>
        <fullName evidence="1">Uncharacterized protein</fullName>
    </submittedName>
</protein>
<reference evidence="1" key="1">
    <citation type="submission" date="2018-05" db="EMBL/GenBank/DDBJ databases">
        <authorList>
            <person name="Lanie J.A."/>
            <person name="Ng W.-L."/>
            <person name="Kazmierczak K.M."/>
            <person name="Andrzejewski T.M."/>
            <person name="Davidsen T.M."/>
            <person name="Wayne K.J."/>
            <person name="Tettelin H."/>
            <person name="Glass J.I."/>
            <person name="Rusch D."/>
            <person name="Podicherti R."/>
            <person name="Tsui H.-C.T."/>
            <person name="Winkler M.E."/>
        </authorList>
    </citation>
    <scope>NUCLEOTIDE SEQUENCE</scope>
</reference>
<sequence length="133" mass="13461">MARLIGHITLCALAIALVSTPVAAQDVDVTGEWALNFADPQGGGEVTVVAVLAQEGTTVTGTLEVSAVPEATLSDGMVDGSTLSFGMNVLFEGQWFTLGVGGTVDGSAISGYIELPEGSGSIPFTGMKTEGVR</sequence>
<gene>
    <name evidence="1" type="ORF">METZ01_LOCUS510237</name>
</gene>
<dbReference type="EMBL" id="UINC01226763">
    <property type="protein sequence ID" value="SVE57383.1"/>
    <property type="molecule type" value="Genomic_DNA"/>
</dbReference>
<name>A0A383ELR5_9ZZZZ</name>
<organism evidence="1">
    <name type="scientific">marine metagenome</name>
    <dbReference type="NCBI Taxonomy" id="408172"/>
    <lineage>
        <taxon>unclassified sequences</taxon>
        <taxon>metagenomes</taxon>
        <taxon>ecological metagenomes</taxon>
    </lineage>
</organism>